<dbReference type="CDD" id="cd00592">
    <property type="entry name" value="HTH_MerR-like"/>
    <property type="match status" value="1"/>
</dbReference>
<dbReference type="AlphaFoldDB" id="A0A6J7U8T5"/>
<dbReference type="GO" id="GO:0003677">
    <property type="term" value="F:DNA binding"/>
    <property type="evidence" value="ECO:0007669"/>
    <property type="project" value="UniProtKB-KW"/>
</dbReference>
<dbReference type="InterPro" id="IPR000551">
    <property type="entry name" value="MerR-type_HTH_dom"/>
</dbReference>
<name>A0A6J7U8T5_9ZZZZ</name>
<dbReference type="SMART" id="SM00422">
    <property type="entry name" value="HTH_MERR"/>
    <property type="match status" value="1"/>
</dbReference>
<proteinExistence type="predicted"/>
<feature type="domain" description="HTH merR-type" evidence="3">
    <location>
        <begin position="22"/>
        <end position="80"/>
    </location>
</feature>
<evidence type="ECO:0000259" key="3">
    <source>
        <dbReference type="PROSITE" id="PS50937"/>
    </source>
</evidence>
<dbReference type="PROSITE" id="PS50937">
    <property type="entry name" value="HTH_MERR_2"/>
    <property type="match status" value="1"/>
</dbReference>
<evidence type="ECO:0000313" key="5">
    <source>
        <dbReference type="EMBL" id="CAB5061286.1"/>
    </source>
</evidence>
<dbReference type="PANTHER" id="PTHR30204:SF89">
    <property type="entry name" value="HTH MERR-TYPE DOMAIN-CONTAINING PROTEIN"/>
    <property type="match status" value="1"/>
</dbReference>
<dbReference type="PANTHER" id="PTHR30204">
    <property type="entry name" value="REDOX-CYCLING DRUG-SENSING TRANSCRIPTIONAL ACTIVATOR SOXR"/>
    <property type="match status" value="1"/>
</dbReference>
<keyword evidence="1" id="KW-0238">DNA-binding</keyword>
<protein>
    <submittedName>
        <fullName evidence="5">Unannotated protein</fullName>
    </submittedName>
</protein>
<dbReference type="EMBL" id="CAFBPN010000034">
    <property type="protein sequence ID" value="CAB5019744.1"/>
    <property type="molecule type" value="Genomic_DNA"/>
</dbReference>
<dbReference type="InterPro" id="IPR009061">
    <property type="entry name" value="DNA-bd_dom_put_sf"/>
</dbReference>
<feature type="region of interest" description="Disordered" evidence="2">
    <location>
        <begin position="81"/>
        <end position="104"/>
    </location>
</feature>
<sequence>MPERNYKSIGEVLGLLLEEFPNVTISKIRFLESQGLIEPERTASGYRKFSDSEVERLKYILREQETNYLPLRVIRDRLDESGAVPRDPTNPVSQLPRSLRESSVTDVSQEVPRVRVLSAVDNGNNSSAPLSDIDETGDFVIVDPEVVAQSERAHPTSRRPALRVAESPAAVSNRDAIGPISRESLMEYSGLLASDIDALEQFGLLVSKPVGGESFYEGTAREVSTIAKAFLDLGIEIRHLKSWRLAAEKEATLFEQRLMPLLRQRNPAAREQSLEILDALVMNAGNLRQVLVRQAIQQFIDPR</sequence>
<dbReference type="EMBL" id="CAFBQU010000005">
    <property type="protein sequence ID" value="CAB5061286.1"/>
    <property type="molecule type" value="Genomic_DNA"/>
</dbReference>
<dbReference type="Pfam" id="PF13411">
    <property type="entry name" value="MerR_1"/>
    <property type="match status" value="1"/>
</dbReference>
<dbReference type="SUPFAM" id="SSF46955">
    <property type="entry name" value="Putative DNA-binding domain"/>
    <property type="match status" value="1"/>
</dbReference>
<evidence type="ECO:0000313" key="4">
    <source>
        <dbReference type="EMBL" id="CAB5019744.1"/>
    </source>
</evidence>
<evidence type="ECO:0000256" key="1">
    <source>
        <dbReference type="ARBA" id="ARBA00023125"/>
    </source>
</evidence>
<organism evidence="5">
    <name type="scientific">freshwater metagenome</name>
    <dbReference type="NCBI Taxonomy" id="449393"/>
    <lineage>
        <taxon>unclassified sequences</taxon>
        <taxon>metagenomes</taxon>
        <taxon>ecological metagenomes</taxon>
    </lineage>
</organism>
<dbReference type="GO" id="GO:0003700">
    <property type="term" value="F:DNA-binding transcription factor activity"/>
    <property type="evidence" value="ECO:0007669"/>
    <property type="project" value="InterPro"/>
</dbReference>
<reference evidence="5" key="1">
    <citation type="submission" date="2020-05" db="EMBL/GenBank/DDBJ databases">
        <authorList>
            <person name="Chiriac C."/>
            <person name="Salcher M."/>
            <person name="Ghai R."/>
            <person name="Kavagutti S V."/>
        </authorList>
    </citation>
    <scope>NUCLEOTIDE SEQUENCE</scope>
</reference>
<accession>A0A6J7U8T5</accession>
<evidence type="ECO:0000256" key="2">
    <source>
        <dbReference type="SAM" id="MobiDB-lite"/>
    </source>
</evidence>
<dbReference type="InterPro" id="IPR047057">
    <property type="entry name" value="MerR_fam"/>
</dbReference>
<feature type="compositionally biased region" description="Polar residues" evidence="2">
    <location>
        <begin position="90"/>
        <end position="104"/>
    </location>
</feature>
<dbReference type="Gene3D" id="1.10.1660.10">
    <property type="match status" value="1"/>
</dbReference>
<gene>
    <name evidence="4" type="ORF">UFOPK4098_00786</name>
    <name evidence="5" type="ORF">UFOPK4347_00367</name>
</gene>